<dbReference type="PRINTS" id="PR00368">
    <property type="entry name" value="FADPNR"/>
</dbReference>
<keyword evidence="3" id="KW-1185">Reference proteome</keyword>
<dbReference type="InterPro" id="IPR050982">
    <property type="entry name" value="Auxin_biosynth/cation_transpt"/>
</dbReference>
<protein>
    <submittedName>
        <fullName evidence="2">Thioredoxin reductase</fullName>
    </submittedName>
</protein>
<dbReference type="SUPFAM" id="SSF51905">
    <property type="entry name" value="FAD/NAD(P)-binding domain"/>
    <property type="match status" value="2"/>
</dbReference>
<dbReference type="Proteomes" id="UP000068164">
    <property type="component" value="Unassembled WGS sequence"/>
</dbReference>
<dbReference type="PRINTS" id="PR00469">
    <property type="entry name" value="PNDRDTASEII"/>
</dbReference>
<reference evidence="2 3" key="1">
    <citation type="submission" date="2015-11" db="EMBL/GenBank/DDBJ databases">
        <title>Draft Genome Sequence of the Strain BR 10423 (Rhizobium sp.) isolated from nodules of Mimosa pudica.</title>
        <authorList>
            <person name="Barauna A.C."/>
            <person name="Zilli J.E."/>
            <person name="Simoes-Araujo J.L."/>
            <person name="Reis V.M."/>
            <person name="James E.K."/>
            <person name="Reis F.B.Jr."/>
            <person name="Rouws L.F."/>
            <person name="Passos S.R."/>
            <person name="Gois S.R."/>
        </authorList>
    </citation>
    <scope>NUCLEOTIDE SEQUENCE [LARGE SCALE GENOMIC DNA]</scope>
    <source>
        <strain evidence="2 3">BR10423</strain>
    </source>
</reference>
<keyword evidence="1" id="KW-0560">Oxidoreductase</keyword>
<dbReference type="Gene3D" id="3.50.50.60">
    <property type="entry name" value="FAD/NAD(P)-binding domain"/>
    <property type="match status" value="1"/>
</dbReference>
<dbReference type="OrthoDB" id="9773233at2"/>
<evidence type="ECO:0000313" key="3">
    <source>
        <dbReference type="Proteomes" id="UP000068164"/>
    </source>
</evidence>
<organism evidence="2 3">
    <name type="scientific">Rhizobium altiplani</name>
    <dbReference type="NCBI Taxonomy" id="1864509"/>
    <lineage>
        <taxon>Bacteria</taxon>
        <taxon>Pseudomonadati</taxon>
        <taxon>Pseudomonadota</taxon>
        <taxon>Alphaproteobacteria</taxon>
        <taxon>Hyphomicrobiales</taxon>
        <taxon>Rhizobiaceae</taxon>
        <taxon>Rhizobium/Agrobacterium group</taxon>
        <taxon>Rhizobium</taxon>
    </lineage>
</organism>
<dbReference type="GO" id="GO:0050660">
    <property type="term" value="F:flavin adenine dinucleotide binding"/>
    <property type="evidence" value="ECO:0007669"/>
    <property type="project" value="TreeGrafter"/>
</dbReference>
<dbReference type="Pfam" id="PF13738">
    <property type="entry name" value="Pyr_redox_3"/>
    <property type="match status" value="1"/>
</dbReference>
<dbReference type="GO" id="GO:0005829">
    <property type="term" value="C:cytosol"/>
    <property type="evidence" value="ECO:0007669"/>
    <property type="project" value="TreeGrafter"/>
</dbReference>
<dbReference type="EMBL" id="LNCD01000120">
    <property type="protein sequence ID" value="KWV44838.1"/>
    <property type="molecule type" value="Genomic_DNA"/>
</dbReference>
<sequence length="371" mass="39807">MTDTETIIIGAGPAGLACAVALQARGRPFLVLEKGDTLAASWHRHYDRLRLHTHKIHSALPGMPMPRRFPKYPSRLQVIEYLETYSSSNDIEVRFGVRATTIRKDKTWIVESSEGTFQASNVILATGLSNAPIRPTWEGQALFSGKLLHSSEFQNAAELAAERVLVVGFGNSAGEIALECAEAGLHVAMSVRGPVNVVPLELFGVTTASIAIAQRFLPYRLVDAVNAPILSLRFGDLGAFGVERARGGPLAGIIERGRTPMINIGTIERIRSGDIKVFPAVTSSDDRQVQFADGRSGIFDAIVLATGYRPGLEALLPDFEQRFGGADGPARGDLQPANDGLYFCGFTAVPTGLLREVGLEAEKIAASIAGK</sequence>
<dbReference type="RefSeq" id="WP_062373235.1">
    <property type="nucleotide sequence ID" value="NZ_LNCD01000120.1"/>
</dbReference>
<evidence type="ECO:0000313" key="2">
    <source>
        <dbReference type="EMBL" id="KWV44838.1"/>
    </source>
</evidence>
<name>A0A109J9L8_9HYPH</name>
<gene>
    <name evidence="2" type="ORF">AS026_01625</name>
</gene>
<accession>A0A109J9L8</accession>
<proteinExistence type="predicted"/>
<dbReference type="PANTHER" id="PTHR43539">
    <property type="entry name" value="FLAVIN-BINDING MONOOXYGENASE-LIKE PROTEIN (AFU_ORTHOLOGUE AFUA_4G09220)"/>
    <property type="match status" value="1"/>
</dbReference>
<evidence type="ECO:0000256" key="1">
    <source>
        <dbReference type="ARBA" id="ARBA00023002"/>
    </source>
</evidence>
<dbReference type="AlphaFoldDB" id="A0A109J9L8"/>
<dbReference type="PANTHER" id="PTHR43539:SF78">
    <property type="entry name" value="FLAVIN-CONTAINING MONOOXYGENASE"/>
    <property type="match status" value="1"/>
</dbReference>
<dbReference type="InterPro" id="IPR036188">
    <property type="entry name" value="FAD/NAD-bd_sf"/>
</dbReference>
<dbReference type="GO" id="GO:0004497">
    <property type="term" value="F:monooxygenase activity"/>
    <property type="evidence" value="ECO:0007669"/>
    <property type="project" value="TreeGrafter"/>
</dbReference>
<comment type="caution">
    <text evidence="2">The sequence shown here is derived from an EMBL/GenBank/DDBJ whole genome shotgun (WGS) entry which is preliminary data.</text>
</comment>